<accession>A0A0B8P6W5</accession>
<dbReference type="Gene3D" id="2.40.320.10">
    <property type="entry name" value="Hypothetical Protein Pfu-838710-001"/>
    <property type="match status" value="1"/>
</dbReference>
<protein>
    <submittedName>
        <fullName evidence="1">Adenylate cyclase</fullName>
    </submittedName>
</protein>
<gene>
    <name evidence="1" type="ORF">JCM19232_1777</name>
</gene>
<dbReference type="AlphaFoldDB" id="A0A0B8P6W5"/>
<dbReference type="InterPro" id="IPR039013">
    <property type="entry name" value="YgiF"/>
</dbReference>
<dbReference type="InterPro" id="IPR033469">
    <property type="entry name" value="CYTH-like_dom_sf"/>
</dbReference>
<dbReference type="PANTHER" id="PTHR39569">
    <property type="entry name" value="INORGANIC TRIPHOSPHATASE"/>
    <property type="match status" value="1"/>
</dbReference>
<comment type="caution">
    <text evidence="1">The sequence shown here is derived from an EMBL/GenBank/DDBJ whole genome shotgun (WGS) entry which is preliminary data.</text>
</comment>
<sequence>MRIRRFDDVFVQTVKTSGRVVAGLHQRPEYNAEHTSNNPDPSLHPDDICLKGALLLS</sequence>
<dbReference type="SUPFAM" id="SSF55154">
    <property type="entry name" value="CYTH-like phosphatases"/>
    <property type="match status" value="1"/>
</dbReference>
<dbReference type="GO" id="GO:0050355">
    <property type="term" value="F:inorganic triphosphate phosphatase activity"/>
    <property type="evidence" value="ECO:0007669"/>
    <property type="project" value="InterPro"/>
</dbReference>
<dbReference type="PANTHER" id="PTHR39569:SF1">
    <property type="entry name" value="INORGANIC TRIPHOSPHATASE"/>
    <property type="match status" value="1"/>
</dbReference>
<proteinExistence type="predicted"/>
<dbReference type="GO" id="GO:0046872">
    <property type="term" value="F:metal ion binding"/>
    <property type="evidence" value="ECO:0007669"/>
    <property type="project" value="TreeGrafter"/>
</dbReference>
<evidence type="ECO:0000313" key="1">
    <source>
        <dbReference type="EMBL" id="GAM62620.1"/>
    </source>
</evidence>
<dbReference type="Proteomes" id="UP000031670">
    <property type="component" value="Unassembled WGS sequence"/>
</dbReference>
<dbReference type="EMBL" id="BBSA01000006">
    <property type="protein sequence ID" value="GAM62620.1"/>
    <property type="molecule type" value="Genomic_DNA"/>
</dbReference>
<name>A0A0B8P6W5_9VIBR</name>
<reference evidence="1 2" key="1">
    <citation type="submission" date="2015-01" db="EMBL/GenBank/DDBJ databases">
        <title>Vibrio sp. C5 JCM 19232 whole genome shotgun sequence.</title>
        <authorList>
            <person name="Sawabe T."/>
            <person name="Meirelles P."/>
            <person name="Feng G."/>
            <person name="Sayaka M."/>
            <person name="Hattori M."/>
            <person name="Ohkuma M."/>
        </authorList>
    </citation>
    <scope>NUCLEOTIDE SEQUENCE [LARGE SCALE GENOMIC DNA]</scope>
    <source>
        <strain evidence="1 2">JCM19232</strain>
    </source>
</reference>
<reference evidence="1 2" key="2">
    <citation type="submission" date="2015-01" db="EMBL/GenBank/DDBJ databases">
        <authorList>
            <consortium name="NBRP consortium"/>
            <person name="Sawabe T."/>
            <person name="Meirelles P."/>
            <person name="Feng G."/>
            <person name="Sayaka M."/>
            <person name="Hattori M."/>
            <person name="Ohkuma M."/>
        </authorList>
    </citation>
    <scope>NUCLEOTIDE SEQUENCE [LARGE SCALE GENOMIC DNA]</scope>
    <source>
        <strain evidence="1 2">JCM19232</strain>
    </source>
</reference>
<organism evidence="1 2">
    <name type="scientific">Vibrio ishigakensis</name>
    <dbReference type="NCBI Taxonomy" id="1481914"/>
    <lineage>
        <taxon>Bacteria</taxon>
        <taxon>Pseudomonadati</taxon>
        <taxon>Pseudomonadota</taxon>
        <taxon>Gammaproteobacteria</taxon>
        <taxon>Vibrionales</taxon>
        <taxon>Vibrionaceae</taxon>
        <taxon>Vibrio</taxon>
    </lineage>
</organism>
<evidence type="ECO:0000313" key="2">
    <source>
        <dbReference type="Proteomes" id="UP000031670"/>
    </source>
</evidence>